<dbReference type="Gene3D" id="3.60.150.10">
    <property type="entry name" value="Chorismate synthase AroC"/>
    <property type="match status" value="1"/>
</dbReference>
<dbReference type="UniPathway" id="UPA00053">
    <property type="reaction ID" value="UER00090"/>
</dbReference>
<dbReference type="GO" id="GO:0005829">
    <property type="term" value="C:cytosol"/>
    <property type="evidence" value="ECO:0007669"/>
    <property type="project" value="TreeGrafter"/>
</dbReference>
<keyword evidence="8 11" id="KW-0521">NADP</keyword>
<feature type="binding site" evidence="11">
    <location>
        <begin position="300"/>
        <end position="304"/>
    </location>
    <ligand>
        <name>FMN</name>
        <dbReference type="ChEBI" id="CHEBI:58210"/>
    </ligand>
</feature>
<dbReference type="NCBIfam" id="TIGR00033">
    <property type="entry name" value="aroC"/>
    <property type="match status" value="1"/>
</dbReference>
<dbReference type="EMBL" id="CP048914">
    <property type="protein sequence ID" value="QMS84933.1"/>
    <property type="molecule type" value="Genomic_DNA"/>
</dbReference>
<evidence type="ECO:0000256" key="10">
    <source>
        <dbReference type="ARBA" id="ARBA00023239"/>
    </source>
</evidence>
<keyword evidence="9 11" id="KW-0057">Aromatic amino acid biosynthesis</keyword>
<dbReference type="RefSeq" id="WP_258878556.1">
    <property type="nucleotide sequence ID" value="NZ_CP048914.1"/>
</dbReference>
<sequence>MSSFGQVIHINLFGESHGESIGLVINNLPAGLTLDKKRIEHALFKRRPKSNLSTARQEKDPYKIVSGYFNDKTTGTPLTILIPNEDTRSRDYTPEILRPSHADFTAKVKYNDSNDYRGGGHFSGRLTTPIVILGAICESILEEKGIIVSSHIASIKDISDTSFADIDITEDILKKLNLSDFPVVNSTVKAKYEAQILDAKHNLDSVGGTIETMIHGIPAGYGYPFFDSVESILAHLLFSVPAVKGVEFGKGFAITKLFGSEANDSFILENGQIKTSSNNSGGIQGGISNGMPITFKVAIKPTASIAKPQKTVNIETMEETTLELKGRHDPAIVHRVIHVINAITNYAVLELILRTEGTKWIG</sequence>
<protein>
    <recommendedName>
        <fullName evidence="3 11">Chorismate synthase</fullName>
        <shortName evidence="11">CS</shortName>
        <ecNumber evidence="3 11">4.2.3.5</ecNumber>
    </recommendedName>
    <alternativeName>
        <fullName evidence="11">5-enolpyruvylshikimate-3-phosphate phospholyase</fullName>
    </alternativeName>
</protein>
<dbReference type="Pfam" id="PF01264">
    <property type="entry name" value="Chorismate_synt"/>
    <property type="match status" value="1"/>
</dbReference>
<evidence type="ECO:0000256" key="1">
    <source>
        <dbReference type="ARBA" id="ARBA00005044"/>
    </source>
</evidence>
<feature type="binding site" evidence="11">
    <location>
        <begin position="121"/>
        <end position="123"/>
    </location>
    <ligand>
        <name>FMN</name>
        <dbReference type="ChEBI" id="CHEBI:58210"/>
    </ligand>
</feature>
<comment type="caution">
    <text evidence="11">Lacks conserved residue(s) required for the propagation of feature annotation.</text>
</comment>
<feature type="binding site" evidence="11">
    <location>
        <position position="46"/>
    </location>
    <ligand>
        <name>NADP(+)</name>
        <dbReference type="ChEBI" id="CHEBI:58349"/>
    </ligand>
</feature>
<dbReference type="EC" id="4.2.3.5" evidence="3 11"/>
<dbReference type="InterPro" id="IPR020541">
    <property type="entry name" value="Chorismate_synthase_CS"/>
</dbReference>
<comment type="function">
    <text evidence="11">Catalyzes the anti-1,4-elimination of the C-3 phosphate and the C-6 proR hydrogen from 5-enolpyruvylshikimate-3-phosphate (EPSP) to yield chorismate, which is the branch point compound that serves as the starting substrate for the three terminal pathways of aromatic amino acid biosynthesis. This reaction introduces a second double bond into the aromatic ring system.</text>
</comment>
<comment type="subunit">
    <text evidence="11">Homotetramer.</text>
</comment>
<feature type="binding site" evidence="11">
    <location>
        <position position="327"/>
    </location>
    <ligand>
        <name>FMN</name>
        <dbReference type="ChEBI" id="CHEBI:58210"/>
    </ligand>
</feature>
<dbReference type="CDD" id="cd07304">
    <property type="entry name" value="Chorismate_synthase"/>
    <property type="match status" value="1"/>
</dbReference>
<dbReference type="GO" id="GO:0009423">
    <property type="term" value="P:chorismate biosynthetic process"/>
    <property type="evidence" value="ECO:0007669"/>
    <property type="project" value="UniProtKB-UniRule"/>
</dbReference>
<organism evidence="12 13">
    <name type="scientific">Candidatus Xianfuyuplasma coldseepsis</name>
    <dbReference type="NCBI Taxonomy" id="2782163"/>
    <lineage>
        <taxon>Bacteria</taxon>
        <taxon>Bacillati</taxon>
        <taxon>Mycoplasmatota</taxon>
        <taxon>Mollicutes</taxon>
        <taxon>Candidatus Izemoplasmatales</taxon>
        <taxon>Candidatus Izemoplasmataceae</taxon>
        <taxon>Candidatus Xianfuyuplasma</taxon>
    </lineage>
</organism>
<dbReference type="InterPro" id="IPR035904">
    <property type="entry name" value="Chorismate_synth_AroC_sf"/>
</dbReference>
<evidence type="ECO:0000256" key="11">
    <source>
        <dbReference type="HAMAP-Rule" id="MF_00300"/>
    </source>
</evidence>
<evidence type="ECO:0000313" key="12">
    <source>
        <dbReference type="EMBL" id="QMS84933.1"/>
    </source>
</evidence>
<dbReference type="AlphaFoldDB" id="A0A7L7KQD8"/>
<accession>A0A7L7KQD8</accession>
<evidence type="ECO:0000256" key="2">
    <source>
        <dbReference type="ARBA" id="ARBA00008014"/>
    </source>
</evidence>
<reference evidence="12 13" key="1">
    <citation type="submission" date="2020-02" db="EMBL/GenBank/DDBJ databases">
        <authorList>
            <person name="Zheng R.K."/>
            <person name="Sun C.M."/>
        </authorList>
    </citation>
    <scope>NUCLEOTIDE SEQUENCE [LARGE SCALE GENOMIC DNA]</scope>
    <source>
        <strain evidence="13">zrk13</strain>
    </source>
</reference>
<comment type="cofactor">
    <cofactor evidence="11">
        <name>FMNH2</name>
        <dbReference type="ChEBI" id="CHEBI:57618"/>
    </cofactor>
    <text evidence="11">Reduced FMN (FMNH(2)).</text>
</comment>
<dbReference type="GO" id="GO:0004107">
    <property type="term" value="F:chorismate synthase activity"/>
    <property type="evidence" value="ECO:0007669"/>
    <property type="project" value="UniProtKB-UniRule"/>
</dbReference>
<evidence type="ECO:0000313" key="13">
    <source>
        <dbReference type="Proteomes" id="UP000514720"/>
    </source>
</evidence>
<evidence type="ECO:0000256" key="7">
    <source>
        <dbReference type="ARBA" id="ARBA00022827"/>
    </source>
</evidence>
<keyword evidence="13" id="KW-1185">Reference proteome</keyword>
<name>A0A7L7KQD8_9MOLU</name>
<feature type="binding site" evidence="11">
    <location>
        <position position="285"/>
    </location>
    <ligand>
        <name>FMN</name>
        <dbReference type="ChEBI" id="CHEBI:58210"/>
    </ligand>
</feature>
<evidence type="ECO:0000256" key="9">
    <source>
        <dbReference type="ARBA" id="ARBA00023141"/>
    </source>
</evidence>
<keyword evidence="4 11" id="KW-0028">Amino-acid biosynthesis</keyword>
<comment type="catalytic activity">
    <reaction evidence="11">
        <text>5-O-(1-carboxyvinyl)-3-phosphoshikimate = chorismate + phosphate</text>
        <dbReference type="Rhea" id="RHEA:21020"/>
        <dbReference type="ChEBI" id="CHEBI:29748"/>
        <dbReference type="ChEBI" id="CHEBI:43474"/>
        <dbReference type="ChEBI" id="CHEBI:57701"/>
        <dbReference type="EC" id="4.2.3.5"/>
    </reaction>
</comment>
<dbReference type="GO" id="GO:0010181">
    <property type="term" value="F:FMN binding"/>
    <property type="evidence" value="ECO:0007669"/>
    <property type="project" value="TreeGrafter"/>
</dbReference>
<evidence type="ECO:0000256" key="6">
    <source>
        <dbReference type="ARBA" id="ARBA00022643"/>
    </source>
</evidence>
<comment type="similarity">
    <text evidence="2 11">Belongs to the chorismate synthase family.</text>
</comment>
<dbReference type="NCBIfam" id="NF003793">
    <property type="entry name" value="PRK05382.1"/>
    <property type="match status" value="1"/>
</dbReference>
<evidence type="ECO:0000256" key="4">
    <source>
        <dbReference type="ARBA" id="ARBA00022605"/>
    </source>
</evidence>
<keyword evidence="6 11" id="KW-0288">FMN</keyword>
<keyword evidence="10 11" id="KW-0456">Lyase</keyword>
<gene>
    <name evidence="11 12" type="primary">aroC</name>
    <name evidence="12" type="ORF">G4Z02_03910</name>
</gene>
<dbReference type="Proteomes" id="UP000514720">
    <property type="component" value="Chromosome"/>
</dbReference>
<dbReference type="GO" id="GO:0009073">
    <property type="term" value="P:aromatic amino acid family biosynthetic process"/>
    <property type="evidence" value="ECO:0007669"/>
    <property type="project" value="UniProtKB-KW"/>
</dbReference>
<dbReference type="HAMAP" id="MF_00300">
    <property type="entry name" value="Chorismate_synth"/>
    <property type="match status" value="1"/>
</dbReference>
<evidence type="ECO:0000256" key="3">
    <source>
        <dbReference type="ARBA" id="ARBA00013036"/>
    </source>
</evidence>
<dbReference type="GO" id="GO:0008652">
    <property type="term" value="P:amino acid biosynthetic process"/>
    <property type="evidence" value="ECO:0007669"/>
    <property type="project" value="UniProtKB-KW"/>
</dbReference>
<keyword evidence="5 11" id="KW-0285">Flavoprotein</keyword>
<dbReference type="SUPFAM" id="SSF103263">
    <property type="entry name" value="Chorismate synthase, AroC"/>
    <property type="match status" value="1"/>
</dbReference>
<proteinExistence type="inferred from homology"/>
<dbReference type="InterPro" id="IPR000453">
    <property type="entry name" value="Chorismate_synth"/>
</dbReference>
<dbReference type="PIRSF" id="PIRSF001456">
    <property type="entry name" value="Chorismate_synth"/>
    <property type="match status" value="1"/>
</dbReference>
<comment type="pathway">
    <text evidence="1 11">Metabolic intermediate biosynthesis; chorismate biosynthesis; chorismate from D-erythrose 4-phosphate and phosphoenolpyruvate: step 7/7.</text>
</comment>
<dbReference type="PANTHER" id="PTHR21085:SF0">
    <property type="entry name" value="CHORISMATE SYNTHASE"/>
    <property type="match status" value="1"/>
</dbReference>
<dbReference type="PANTHER" id="PTHR21085">
    <property type="entry name" value="CHORISMATE SYNTHASE"/>
    <property type="match status" value="1"/>
</dbReference>
<evidence type="ECO:0000256" key="8">
    <source>
        <dbReference type="ARBA" id="ARBA00022857"/>
    </source>
</evidence>
<dbReference type="KEGG" id="xcl:G4Z02_03910"/>
<keyword evidence="7 11" id="KW-0274">FAD</keyword>
<dbReference type="PROSITE" id="PS00788">
    <property type="entry name" value="CHORISMATE_SYNTHASE_2"/>
    <property type="match status" value="1"/>
</dbReference>
<evidence type="ECO:0000256" key="5">
    <source>
        <dbReference type="ARBA" id="ARBA00022630"/>
    </source>
</evidence>